<dbReference type="EMBL" id="VNHK01000014">
    <property type="protein sequence ID" value="TYO88032.1"/>
    <property type="molecule type" value="Genomic_DNA"/>
</dbReference>
<evidence type="ECO:0000313" key="3">
    <source>
        <dbReference type="Proteomes" id="UP000324513"/>
    </source>
</evidence>
<name>A0ABY3NC39_ELIMR</name>
<keyword evidence="1" id="KW-0175">Coiled coil</keyword>
<reference evidence="2 3" key="1">
    <citation type="submission" date="2019-07" db="EMBL/GenBank/DDBJ databases">
        <title>Genomic Encyclopedia of Archaeal and Bacterial Type Strains, Phase II (KMG-II): from individual species to whole genera.</title>
        <authorList>
            <person name="Goeker M."/>
        </authorList>
    </citation>
    <scope>NUCLEOTIDE SEQUENCE [LARGE SCALE GENOMIC DNA]</scope>
    <source>
        <strain evidence="2 3">DSM 14571</strain>
    </source>
</reference>
<organism evidence="2 3">
    <name type="scientific">Elizabethkingia miricola</name>
    <name type="common">Chryseobacterium miricola</name>
    <dbReference type="NCBI Taxonomy" id="172045"/>
    <lineage>
        <taxon>Bacteria</taxon>
        <taxon>Pseudomonadati</taxon>
        <taxon>Bacteroidota</taxon>
        <taxon>Flavobacteriia</taxon>
        <taxon>Flavobacteriales</taxon>
        <taxon>Weeksellaceae</taxon>
        <taxon>Elizabethkingia</taxon>
    </lineage>
</organism>
<feature type="coiled-coil region" evidence="1">
    <location>
        <begin position="4"/>
        <end position="38"/>
    </location>
</feature>
<keyword evidence="3" id="KW-1185">Reference proteome</keyword>
<protein>
    <submittedName>
        <fullName evidence="2">Uncharacterized protein</fullName>
    </submittedName>
</protein>
<sequence length="72" mass="8409">MNNVRSLRVEVSILKKMQKELNNRIELLEFELNQIKQEENSEVEVATSLEISALKHISKKKKLALYQLNANQ</sequence>
<accession>A0ABY3NC39</accession>
<gene>
    <name evidence="2" type="ORF">LX74_03394</name>
</gene>
<evidence type="ECO:0000313" key="2">
    <source>
        <dbReference type="EMBL" id="TYO88032.1"/>
    </source>
</evidence>
<proteinExistence type="predicted"/>
<evidence type="ECO:0000256" key="1">
    <source>
        <dbReference type="SAM" id="Coils"/>
    </source>
</evidence>
<comment type="caution">
    <text evidence="2">The sequence shown here is derived from an EMBL/GenBank/DDBJ whole genome shotgun (WGS) entry which is preliminary data.</text>
</comment>
<dbReference type="Proteomes" id="UP000324513">
    <property type="component" value="Unassembled WGS sequence"/>
</dbReference>